<organism evidence="3 4">
    <name type="scientific">Candidatus Methanoplasma termitum</name>
    <dbReference type="NCBI Taxonomy" id="1577791"/>
    <lineage>
        <taxon>Archaea</taxon>
        <taxon>Methanobacteriati</taxon>
        <taxon>Thermoplasmatota</taxon>
        <taxon>Thermoplasmata</taxon>
        <taxon>Methanomassiliicoccales</taxon>
        <taxon>Methanomassiliicoccaceae</taxon>
        <taxon>Candidatus Methanoplasma</taxon>
    </lineage>
</organism>
<dbReference type="HOGENOM" id="CLU_045503_1_0_2"/>
<dbReference type="STRING" id="1577791.Mpt1_c11650"/>
<dbReference type="Proteomes" id="UP000030787">
    <property type="component" value="Chromosome"/>
</dbReference>
<protein>
    <submittedName>
        <fullName evidence="3">Transposase DDE domain protein</fullName>
    </submittedName>
</protein>
<evidence type="ECO:0000256" key="1">
    <source>
        <dbReference type="SAM" id="Coils"/>
    </source>
</evidence>
<reference evidence="3 4" key="1">
    <citation type="journal article" date="2014" name="Appl. Environ. Microbiol.">
        <title>Comparative Genome Analysis of 'Candidatus Methanoplasma termitum' Indicates a New Mode of Energy Metabolism in the Seventh Order of Methanogens.</title>
        <authorList>
            <person name="Lang K."/>
            <person name="Schuldes J."/>
            <person name="Klingl A."/>
            <person name="Poehlein A."/>
            <person name="Daniel R."/>
            <person name="Brune A."/>
        </authorList>
    </citation>
    <scope>NUCLEOTIDE SEQUENCE [LARGE SCALE GENOMIC DNA]</scope>
    <source>
        <strain evidence="4">Mpt1</strain>
    </source>
</reference>
<evidence type="ECO:0000313" key="4">
    <source>
        <dbReference type="Proteomes" id="UP000030787"/>
    </source>
</evidence>
<keyword evidence="1" id="KW-0175">Coiled coil</keyword>
<proteinExistence type="predicted"/>
<dbReference type="AlphaFoldDB" id="A0A0A7LFH3"/>
<dbReference type="EMBL" id="CP010070">
    <property type="protein sequence ID" value="AIZ57027.1"/>
    <property type="molecule type" value="Genomic_DNA"/>
</dbReference>
<evidence type="ECO:0000259" key="2">
    <source>
        <dbReference type="Pfam" id="PF01609"/>
    </source>
</evidence>
<dbReference type="PANTHER" id="PTHR34614">
    <property type="match status" value="1"/>
</dbReference>
<dbReference type="Pfam" id="PF01609">
    <property type="entry name" value="DDE_Tnp_1"/>
    <property type="match status" value="1"/>
</dbReference>
<dbReference type="GeneID" id="24818829"/>
<dbReference type="OrthoDB" id="148171at2157"/>
<name>A0A0A7LFH3_9ARCH</name>
<accession>A0A0A7LFH3</accession>
<feature type="coiled-coil region" evidence="1">
    <location>
        <begin position="285"/>
        <end position="319"/>
    </location>
</feature>
<dbReference type="RefSeq" id="WP_048113022.1">
    <property type="nucleotide sequence ID" value="NZ_CP010070.1"/>
</dbReference>
<keyword evidence="4" id="KW-1185">Reference proteome</keyword>
<dbReference type="InterPro" id="IPR002559">
    <property type="entry name" value="Transposase_11"/>
</dbReference>
<dbReference type="GO" id="GO:0006313">
    <property type="term" value="P:DNA transposition"/>
    <property type="evidence" value="ECO:0007669"/>
    <property type="project" value="InterPro"/>
</dbReference>
<evidence type="ECO:0000313" key="3">
    <source>
        <dbReference type="EMBL" id="AIZ57027.1"/>
    </source>
</evidence>
<sequence>MTKQTNFRTSEIKPNANISVPIGNILLTEAFFELFGLSRLLNDLKTKGIDLGKLAELMVAYKLGDNFSILRCHEFAMREPVRKHMGLPGFNVKTLYRAVETMGENRELIIGHFRRTFMRMYGPEITDMIFYWTSLVYFGSEPELAARGHSRDGQPEECQVTIGISQLAKPFCVPVRMTVMPGNTHDGKHMIRTYGQVKDVLSEGSMMVFDAGASQKDVLDGIVNDRRHFLTRKQLNKSDDKLFARFSTEEWECLDKEKEEYCLKKAFPSRVNYYYFSGELYELEMKGIEKKIGKKLREAKSLQEDLEKGKKMKKRYEIDNVLIKADIYLQTKLSGISDEEALRILREKEVTGREGFFCLVSDADMEPLKARSIYRDKDVIEKLFSSMKSDIGIRPIRAWTENGVYGILLIGFLAQALVSVKRLFTKPASSTATKFITDSMQKLTLTVERGADGRERRILSNFNPLNISIMRSFGLLSET</sequence>
<gene>
    <name evidence="3" type="ORF">Mpt1_c11650</name>
</gene>
<dbReference type="PANTHER" id="PTHR34614:SF2">
    <property type="entry name" value="TRANSPOSASE IS4-LIKE DOMAIN-CONTAINING PROTEIN"/>
    <property type="match status" value="1"/>
</dbReference>
<dbReference type="GO" id="GO:0003677">
    <property type="term" value="F:DNA binding"/>
    <property type="evidence" value="ECO:0007669"/>
    <property type="project" value="InterPro"/>
</dbReference>
<dbReference type="GO" id="GO:0004803">
    <property type="term" value="F:transposase activity"/>
    <property type="evidence" value="ECO:0007669"/>
    <property type="project" value="InterPro"/>
</dbReference>
<feature type="domain" description="Transposase IS4-like" evidence="2">
    <location>
        <begin position="173"/>
        <end position="414"/>
    </location>
</feature>
<dbReference type="KEGG" id="mear:Mpt1_c11650"/>